<feature type="signal peptide" evidence="10">
    <location>
        <begin position="1"/>
        <end position="20"/>
    </location>
</feature>
<keyword evidence="3 9" id="KW-0812">Transmembrane</keyword>
<keyword evidence="5 9" id="KW-1133">Transmembrane helix</keyword>
<keyword evidence="4 10" id="KW-0732">Signal</keyword>
<evidence type="ECO:0000256" key="8">
    <source>
        <dbReference type="ARBA" id="ARBA00023288"/>
    </source>
</evidence>
<protein>
    <submittedName>
        <fullName evidence="11">Putative 13.7 kDa midgut protein</fullName>
    </submittedName>
</protein>
<dbReference type="EMBL" id="GFDF01010790">
    <property type="protein sequence ID" value="JAV03294.1"/>
    <property type="molecule type" value="Transcribed_RNA"/>
</dbReference>
<evidence type="ECO:0000256" key="10">
    <source>
        <dbReference type="SAM" id="SignalP"/>
    </source>
</evidence>
<dbReference type="InterPro" id="IPR031424">
    <property type="entry name" value="QVR-like"/>
</dbReference>
<comment type="subcellular location">
    <subcellularLocation>
        <location evidence="1">Membrane</location>
        <topology evidence="1">Lipid-anchor</topology>
        <topology evidence="1">GPI-anchor</topology>
    </subcellularLocation>
</comment>
<dbReference type="AlphaFoldDB" id="A0A1L8DAE9"/>
<evidence type="ECO:0000256" key="4">
    <source>
        <dbReference type="ARBA" id="ARBA00022729"/>
    </source>
</evidence>
<evidence type="ECO:0000256" key="3">
    <source>
        <dbReference type="ARBA" id="ARBA00022692"/>
    </source>
</evidence>
<feature type="chain" id="PRO_5012544053" evidence="10">
    <location>
        <begin position="21"/>
        <end position="131"/>
    </location>
</feature>
<evidence type="ECO:0000256" key="6">
    <source>
        <dbReference type="ARBA" id="ARBA00023136"/>
    </source>
</evidence>
<evidence type="ECO:0000256" key="1">
    <source>
        <dbReference type="ARBA" id="ARBA00004589"/>
    </source>
</evidence>
<accession>A0A1L8DAE9</accession>
<dbReference type="GO" id="GO:0098552">
    <property type="term" value="C:side of membrane"/>
    <property type="evidence" value="ECO:0007669"/>
    <property type="project" value="UniProtKB-KW"/>
</dbReference>
<proteinExistence type="predicted"/>
<dbReference type="PANTHER" id="PTHR33562">
    <property type="entry name" value="ATILLA, ISOFORM B-RELATED-RELATED"/>
    <property type="match status" value="1"/>
</dbReference>
<dbReference type="Pfam" id="PF17064">
    <property type="entry name" value="QVR"/>
    <property type="match status" value="1"/>
</dbReference>
<keyword evidence="8" id="KW-0449">Lipoprotein</keyword>
<keyword evidence="6 9" id="KW-0472">Membrane</keyword>
<evidence type="ECO:0000256" key="9">
    <source>
        <dbReference type="SAM" id="Phobius"/>
    </source>
</evidence>
<keyword evidence="7" id="KW-0325">Glycoprotein</keyword>
<organism evidence="11">
    <name type="scientific">Nyssomyia neivai</name>
    <dbReference type="NCBI Taxonomy" id="330878"/>
    <lineage>
        <taxon>Eukaryota</taxon>
        <taxon>Metazoa</taxon>
        <taxon>Ecdysozoa</taxon>
        <taxon>Arthropoda</taxon>
        <taxon>Hexapoda</taxon>
        <taxon>Insecta</taxon>
        <taxon>Pterygota</taxon>
        <taxon>Neoptera</taxon>
        <taxon>Endopterygota</taxon>
        <taxon>Diptera</taxon>
        <taxon>Nematocera</taxon>
        <taxon>Psychodoidea</taxon>
        <taxon>Psychodidae</taxon>
        <taxon>Nyssomyia</taxon>
    </lineage>
</organism>
<keyword evidence="2" id="KW-0336">GPI-anchor</keyword>
<evidence type="ECO:0000313" key="11">
    <source>
        <dbReference type="EMBL" id="JAV03294.1"/>
    </source>
</evidence>
<sequence length="131" mass="13899">MARILFLIALCIIGVSQVSATWCYSCNTTITPSCGDPFDSTAIDTEDCTSLGVCGKMKVTVDFMGIKESVTSRGCLPIGSSCSTGNIGFGITIDACEVCDTDYCNNSQRLTGGIAAILSLIISFMFIRMTF</sequence>
<evidence type="ECO:0000256" key="7">
    <source>
        <dbReference type="ARBA" id="ARBA00023180"/>
    </source>
</evidence>
<reference evidence="11" key="1">
    <citation type="submission" date="2016-12" db="EMBL/GenBank/DDBJ databases">
        <title>An insight into the sialome and mialome of the sand fly, Nyssomyia neivai.</title>
        <authorList>
            <person name="Sebastian V."/>
            <person name="Goulart T.M."/>
            <person name="Oliveira W."/>
            <person name="Calvo E."/>
            <person name="Oliveira L.F."/>
            <person name="Pinto M.C."/>
            <person name="Rosselino A.M."/>
            <person name="Ribeiro J.M."/>
        </authorList>
    </citation>
    <scope>NUCLEOTIDE SEQUENCE</scope>
</reference>
<dbReference type="InterPro" id="IPR050975">
    <property type="entry name" value="Sleep_regulator"/>
</dbReference>
<name>A0A1L8DAE9_9DIPT</name>
<dbReference type="GO" id="GO:0030431">
    <property type="term" value="P:sleep"/>
    <property type="evidence" value="ECO:0007669"/>
    <property type="project" value="InterPro"/>
</dbReference>
<feature type="transmembrane region" description="Helical" evidence="9">
    <location>
        <begin position="110"/>
        <end position="127"/>
    </location>
</feature>
<dbReference type="GO" id="GO:0032222">
    <property type="term" value="P:regulation of synaptic transmission, cholinergic"/>
    <property type="evidence" value="ECO:0007669"/>
    <property type="project" value="InterPro"/>
</dbReference>
<evidence type="ECO:0000256" key="2">
    <source>
        <dbReference type="ARBA" id="ARBA00022622"/>
    </source>
</evidence>
<evidence type="ECO:0000256" key="5">
    <source>
        <dbReference type="ARBA" id="ARBA00022989"/>
    </source>
</evidence>